<reference evidence="1 2" key="1">
    <citation type="submission" date="2020-09" db="EMBL/GenBank/DDBJ databases">
        <title>Paenibacillus sp. CAU 1523 isolated from sand of Haeundae Beach.</title>
        <authorList>
            <person name="Kim W."/>
        </authorList>
    </citation>
    <scope>NUCLEOTIDE SEQUENCE [LARGE SCALE GENOMIC DNA]</scope>
    <source>
        <strain evidence="1 2">CAU 1523</strain>
    </source>
</reference>
<gene>
    <name evidence="1" type="ORF">IFO66_15685</name>
</gene>
<dbReference type="Proteomes" id="UP000634529">
    <property type="component" value="Unassembled WGS sequence"/>
</dbReference>
<name>A0ABR9B023_9BACL</name>
<dbReference type="RefSeq" id="WP_192026071.1">
    <property type="nucleotide sequence ID" value="NZ_JACYTN010000014.1"/>
</dbReference>
<protein>
    <submittedName>
        <fullName evidence="1">Uncharacterized protein</fullName>
    </submittedName>
</protein>
<keyword evidence="2" id="KW-1185">Reference proteome</keyword>
<comment type="caution">
    <text evidence="1">The sequence shown here is derived from an EMBL/GenBank/DDBJ whole genome shotgun (WGS) entry which is preliminary data.</text>
</comment>
<evidence type="ECO:0000313" key="2">
    <source>
        <dbReference type="Proteomes" id="UP000634529"/>
    </source>
</evidence>
<proteinExistence type="predicted"/>
<accession>A0ABR9B023</accession>
<sequence>MFERRGYAKGLVAVCLLLLMLVFSPGHVTASSVGWEAALSTVEQLHDSLSALELANQLDKQKIQLLRKQNNEKRKEVDRRIKLIDKIKLDQLQSEAERSQKQHAPLLAKYTELGKKASEARKRKDKKSVLRYELERNRIKASVSAARHEIKQKKDTLTSVKKQAYTKAKQVRGSLEPIQTIKKQITAENKQITDIHSKNKSEANKRYRSAIKHGNAVTAAIELNLIVAELGRIHASQNKIYKWEGNIRNLIQAAEAKL</sequence>
<dbReference type="EMBL" id="JACYTN010000014">
    <property type="protein sequence ID" value="MBD8499735.1"/>
    <property type="molecule type" value="Genomic_DNA"/>
</dbReference>
<evidence type="ECO:0000313" key="1">
    <source>
        <dbReference type="EMBL" id="MBD8499735.1"/>
    </source>
</evidence>
<organism evidence="1 2">
    <name type="scientific">Paenibacillus arenosi</name>
    <dbReference type="NCBI Taxonomy" id="2774142"/>
    <lineage>
        <taxon>Bacteria</taxon>
        <taxon>Bacillati</taxon>
        <taxon>Bacillota</taxon>
        <taxon>Bacilli</taxon>
        <taxon>Bacillales</taxon>
        <taxon>Paenibacillaceae</taxon>
        <taxon>Paenibacillus</taxon>
    </lineage>
</organism>